<evidence type="ECO:0000256" key="2">
    <source>
        <dbReference type="ARBA" id="ARBA00023002"/>
    </source>
</evidence>
<keyword evidence="6" id="KW-1185">Reference proteome</keyword>
<dbReference type="OrthoDB" id="446809at2759"/>
<evidence type="ECO:0000313" key="5">
    <source>
        <dbReference type="EMBL" id="PAV20804.1"/>
    </source>
</evidence>
<keyword evidence="2" id="KW-0560">Oxidoreductase</keyword>
<feature type="domain" description="Gfo/Idh/MocA-like oxidoreductase C-terminal" evidence="4">
    <location>
        <begin position="150"/>
        <end position="372"/>
    </location>
</feature>
<dbReference type="STRING" id="2282107.A0A286UMS8"/>
<dbReference type="InterPro" id="IPR004104">
    <property type="entry name" value="Gfo/Idh/MocA-like_OxRdtase_C"/>
</dbReference>
<dbReference type="EMBL" id="NBII01000003">
    <property type="protein sequence ID" value="PAV20804.1"/>
    <property type="molecule type" value="Genomic_DNA"/>
</dbReference>
<dbReference type="GO" id="GO:0016491">
    <property type="term" value="F:oxidoreductase activity"/>
    <property type="evidence" value="ECO:0007669"/>
    <property type="project" value="UniProtKB-KW"/>
</dbReference>
<proteinExistence type="inferred from homology"/>
<dbReference type="AlphaFoldDB" id="A0A286UMS8"/>
<protein>
    <recommendedName>
        <fullName evidence="7">Oxidoreductase</fullName>
    </recommendedName>
</protein>
<organism evidence="5 6">
    <name type="scientific">Pyrrhoderma noxium</name>
    <dbReference type="NCBI Taxonomy" id="2282107"/>
    <lineage>
        <taxon>Eukaryota</taxon>
        <taxon>Fungi</taxon>
        <taxon>Dikarya</taxon>
        <taxon>Basidiomycota</taxon>
        <taxon>Agaricomycotina</taxon>
        <taxon>Agaricomycetes</taxon>
        <taxon>Hymenochaetales</taxon>
        <taxon>Hymenochaetaceae</taxon>
        <taxon>Pyrrhoderma</taxon>
    </lineage>
</organism>
<evidence type="ECO:0000259" key="4">
    <source>
        <dbReference type="Pfam" id="PF02894"/>
    </source>
</evidence>
<evidence type="ECO:0000256" key="1">
    <source>
        <dbReference type="ARBA" id="ARBA00010928"/>
    </source>
</evidence>
<gene>
    <name evidence="5" type="ORF">PNOK_0343100</name>
</gene>
<comment type="caution">
    <text evidence="5">The sequence shown here is derived from an EMBL/GenBank/DDBJ whole genome shotgun (WGS) entry which is preliminary data.</text>
</comment>
<sequence>MAPINTCVLGTGLSGLTFQIPFVLALPDLFTLHSVLERNPSSEGGRVKERFGVTTKIHRSLEDVLADSEIELVIVGTPNATHFEYAKRALGAGKHVLVEKPVVTTVAEARELGELAKSKNLVLYAYQNRRWDSDFLAVKRLLREPTSSHNSLGDLVEFESHFDRYRMSVKGTWKDENLPGAGQLFDLGTHLLDQIVSIFGRPGSVTGFVENIRGVGHPEVDDTFSVILRYPTSESRKYPLNVLARAHIVSARNPQLRYVIRGTKGTLIKYGLDVQEDQLKAIVTPQDIFAEDFGKEPESTWAELDTIDDSGNITKQRWPTTEAGSYVELFKNLAEAIREDKEPAVKWSEVTNVIEIIEAARKSSKGGRTVNLV</sequence>
<dbReference type="GO" id="GO:0000166">
    <property type="term" value="F:nucleotide binding"/>
    <property type="evidence" value="ECO:0007669"/>
    <property type="project" value="InterPro"/>
</dbReference>
<dbReference type="Pfam" id="PF01408">
    <property type="entry name" value="GFO_IDH_MocA"/>
    <property type="match status" value="1"/>
</dbReference>
<accession>A0A286UMS8</accession>
<reference evidence="5 6" key="1">
    <citation type="journal article" date="2017" name="Mol. Ecol.">
        <title>Comparative and population genomic landscape of Phellinus noxius: A hypervariable fungus causing root rot in trees.</title>
        <authorList>
            <person name="Chung C.L."/>
            <person name="Lee T.J."/>
            <person name="Akiba M."/>
            <person name="Lee H.H."/>
            <person name="Kuo T.H."/>
            <person name="Liu D."/>
            <person name="Ke H.M."/>
            <person name="Yokoi T."/>
            <person name="Roa M.B."/>
            <person name="Lu M.J."/>
            <person name="Chang Y.Y."/>
            <person name="Ann P.J."/>
            <person name="Tsai J.N."/>
            <person name="Chen C.Y."/>
            <person name="Tzean S.S."/>
            <person name="Ota Y."/>
            <person name="Hattori T."/>
            <person name="Sahashi N."/>
            <person name="Liou R.F."/>
            <person name="Kikuchi T."/>
            <person name="Tsai I.J."/>
        </authorList>
    </citation>
    <scope>NUCLEOTIDE SEQUENCE [LARGE SCALE GENOMIC DNA]</scope>
    <source>
        <strain evidence="5 6">FFPRI411160</strain>
    </source>
</reference>
<dbReference type="InParanoid" id="A0A286UMS8"/>
<dbReference type="InterPro" id="IPR051317">
    <property type="entry name" value="Gfo/Idh/MocA_oxidoreduct"/>
</dbReference>
<comment type="similarity">
    <text evidence="1">Belongs to the Gfo/Idh/MocA family.</text>
</comment>
<feature type="domain" description="Gfo/Idh/MocA-like oxidoreductase N-terminal" evidence="3">
    <location>
        <begin position="5"/>
        <end position="124"/>
    </location>
</feature>
<dbReference type="FunCoup" id="A0A286UMS8">
    <property type="interactions" value="21"/>
</dbReference>
<dbReference type="PANTHER" id="PTHR43708">
    <property type="entry name" value="CONSERVED EXPRESSED OXIDOREDUCTASE (EUROFUNG)"/>
    <property type="match status" value="1"/>
</dbReference>
<evidence type="ECO:0000313" key="6">
    <source>
        <dbReference type="Proteomes" id="UP000217199"/>
    </source>
</evidence>
<dbReference type="Proteomes" id="UP000217199">
    <property type="component" value="Unassembled WGS sequence"/>
</dbReference>
<dbReference type="Pfam" id="PF02894">
    <property type="entry name" value="GFO_IDH_MocA_C"/>
    <property type="match status" value="1"/>
</dbReference>
<dbReference type="Gene3D" id="3.30.360.10">
    <property type="entry name" value="Dihydrodipicolinate Reductase, domain 2"/>
    <property type="match status" value="1"/>
</dbReference>
<dbReference type="InterPro" id="IPR000683">
    <property type="entry name" value="Gfo/Idh/MocA-like_OxRdtase_N"/>
</dbReference>
<evidence type="ECO:0000259" key="3">
    <source>
        <dbReference type="Pfam" id="PF01408"/>
    </source>
</evidence>
<dbReference type="Gene3D" id="3.40.50.720">
    <property type="entry name" value="NAD(P)-binding Rossmann-like Domain"/>
    <property type="match status" value="1"/>
</dbReference>
<dbReference type="InterPro" id="IPR036291">
    <property type="entry name" value="NAD(P)-bd_dom_sf"/>
</dbReference>
<dbReference type="PANTHER" id="PTHR43708:SF5">
    <property type="entry name" value="CONSERVED EXPRESSED OXIDOREDUCTASE (EUROFUNG)-RELATED"/>
    <property type="match status" value="1"/>
</dbReference>
<dbReference type="SUPFAM" id="SSF51735">
    <property type="entry name" value="NAD(P)-binding Rossmann-fold domains"/>
    <property type="match status" value="1"/>
</dbReference>
<evidence type="ECO:0008006" key="7">
    <source>
        <dbReference type="Google" id="ProtNLM"/>
    </source>
</evidence>
<name>A0A286UMS8_9AGAM</name>